<reference evidence="2" key="1">
    <citation type="journal article" date="2020" name="Biotechnol. Biofuels">
        <title>New insights from the biogas microbiome by comprehensive genome-resolved metagenomics of nearly 1600 species originating from multiple anaerobic digesters.</title>
        <authorList>
            <person name="Campanaro S."/>
            <person name="Treu L."/>
            <person name="Rodriguez-R L.M."/>
            <person name="Kovalovszki A."/>
            <person name="Ziels R.M."/>
            <person name="Maus I."/>
            <person name="Zhu X."/>
            <person name="Kougias P.G."/>
            <person name="Basile A."/>
            <person name="Luo G."/>
            <person name="Schluter A."/>
            <person name="Konstantinidis K.T."/>
            <person name="Angelidaki I."/>
        </authorList>
    </citation>
    <scope>NUCLEOTIDE SEQUENCE</scope>
    <source>
        <strain evidence="2">AS06rmzACSIP_7</strain>
    </source>
</reference>
<dbReference type="Pfam" id="PF04463">
    <property type="entry name" value="2-thiour_desulf"/>
    <property type="match status" value="1"/>
</dbReference>
<protein>
    <submittedName>
        <fullName evidence="2">DUF1722 domain-containing protein</fullName>
    </submittedName>
</protein>
<dbReference type="PIRSF" id="PIRSF037004">
    <property type="entry name" value="UCP037004"/>
    <property type="match status" value="1"/>
</dbReference>
<gene>
    <name evidence="2" type="ORF">GXY80_07630</name>
</gene>
<name>A0A971M572_9BACT</name>
<dbReference type="InterPro" id="IPR017087">
    <property type="entry name" value="UCP037004"/>
</dbReference>
<organism evidence="2 3">
    <name type="scientific">Syntrophorhabdus aromaticivorans</name>
    <dbReference type="NCBI Taxonomy" id="328301"/>
    <lineage>
        <taxon>Bacteria</taxon>
        <taxon>Pseudomonadati</taxon>
        <taxon>Thermodesulfobacteriota</taxon>
        <taxon>Syntrophorhabdia</taxon>
        <taxon>Syntrophorhabdales</taxon>
        <taxon>Syntrophorhabdaceae</taxon>
        <taxon>Syntrophorhabdus</taxon>
    </lineage>
</organism>
<proteinExistence type="predicted"/>
<comment type="caution">
    <text evidence="2">The sequence shown here is derived from an EMBL/GenBank/DDBJ whole genome shotgun (WGS) entry which is preliminary data.</text>
</comment>
<sequence length="314" mass="35803">MEKIRIGVSRCILGERVRYDGGHQHDRYITDTLGQYFEYIPVCPEVEYGLPVPREPMHLTGNPGAPRLVTIKTGIDHTDGMLAWTGRRLKELQKEGLCGFIFKSKSPSSGMQGVKVYSAAGIPVHKGVGIFARAFMERFPLLPVEDDGRLHDPVLRENFVERVFAYRSWQILLGGDRSIRSLVDFHTNHKLLLMSHSPKHYSVLGRLVAGARDHKGNLYEEYITAMMDGLRFIATARKQANVLLHILGYFKALLTADEKQELLDIIDTYRRGSVPLIAPIVLITHYVRKFDVPYLKRQSYLNPHPMELMLRNHA</sequence>
<dbReference type="InterPro" id="IPR007553">
    <property type="entry name" value="2-thiour_desulf"/>
</dbReference>
<dbReference type="InterPro" id="IPR013560">
    <property type="entry name" value="DUF1722"/>
</dbReference>
<dbReference type="AlphaFoldDB" id="A0A971M572"/>
<evidence type="ECO:0000313" key="3">
    <source>
        <dbReference type="Proteomes" id="UP000777265"/>
    </source>
</evidence>
<feature type="domain" description="DUF1722" evidence="1">
    <location>
        <begin position="190"/>
        <end position="305"/>
    </location>
</feature>
<dbReference type="PANTHER" id="PTHR30087">
    <property type="entry name" value="INNER MEMBRANE PROTEIN"/>
    <property type="match status" value="1"/>
</dbReference>
<dbReference type="PANTHER" id="PTHR30087:SF0">
    <property type="entry name" value="INNER MEMBRANE PROTEIN"/>
    <property type="match status" value="1"/>
</dbReference>
<reference evidence="2" key="2">
    <citation type="submission" date="2020-01" db="EMBL/GenBank/DDBJ databases">
        <authorList>
            <person name="Campanaro S."/>
        </authorList>
    </citation>
    <scope>NUCLEOTIDE SEQUENCE</scope>
    <source>
        <strain evidence="2">AS06rmzACSIP_7</strain>
    </source>
</reference>
<evidence type="ECO:0000259" key="1">
    <source>
        <dbReference type="Pfam" id="PF08349"/>
    </source>
</evidence>
<evidence type="ECO:0000313" key="2">
    <source>
        <dbReference type="EMBL" id="NLW35336.1"/>
    </source>
</evidence>
<dbReference type="Pfam" id="PF08349">
    <property type="entry name" value="DUF1722"/>
    <property type="match status" value="1"/>
</dbReference>
<dbReference type="Proteomes" id="UP000777265">
    <property type="component" value="Unassembled WGS sequence"/>
</dbReference>
<dbReference type="EMBL" id="JAAYEE010000126">
    <property type="protein sequence ID" value="NLW35336.1"/>
    <property type="molecule type" value="Genomic_DNA"/>
</dbReference>
<accession>A0A971M572</accession>